<sequence length="91" mass="9821">MKQNLRSSYGPQGPSLVSGFIGPFVPHPSVACILINVYPVINFGKLAGCWSLNHFAVRIMRCGPCVLSNGCRLVRGVHCINETVPSFYAGV</sequence>
<evidence type="ECO:0000313" key="1">
    <source>
        <dbReference type="EMBL" id="KAF5186494.1"/>
    </source>
</evidence>
<reference evidence="1 2" key="1">
    <citation type="submission" date="2020-06" db="EMBL/GenBank/DDBJ databases">
        <title>Transcriptomic and genomic resources for Thalictrum thalictroides and T. hernandezii: Facilitating candidate gene discovery in an emerging model plant lineage.</title>
        <authorList>
            <person name="Arias T."/>
            <person name="Riano-Pachon D.M."/>
            <person name="Di Stilio V.S."/>
        </authorList>
    </citation>
    <scope>NUCLEOTIDE SEQUENCE [LARGE SCALE GENOMIC DNA]</scope>
    <source>
        <strain evidence="2">cv. WT478/WT964</strain>
        <tissue evidence="1">Leaves</tissue>
    </source>
</reference>
<protein>
    <submittedName>
        <fullName evidence="1">Uncharacterized protein</fullName>
    </submittedName>
</protein>
<proteinExistence type="predicted"/>
<name>A0A7J6VN26_THATH</name>
<organism evidence="1 2">
    <name type="scientific">Thalictrum thalictroides</name>
    <name type="common">Rue-anemone</name>
    <name type="synonym">Anemone thalictroides</name>
    <dbReference type="NCBI Taxonomy" id="46969"/>
    <lineage>
        <taxon>Eukaryota</taxon>
        <taxon>Viridiplantae</taxon>
        <taxon>Streptophyta</taxon>
        <taxon>Embryophyta</taxon>
        <taxon>Tracheophyta</taxon>
        <taxon>Spermatophyta</taxon>
        <taxon>Magnoliopsida</taxon>
        <taxon>Ranunculales</taxon>
        <taxon>Ranunculaceae</taxon>
        <taxon>Thalictroideae</taxon>
        <taxon>Thalictrum</taxon>
    </lineage>
</organism>
<dbReference type="AlphaFoldDB" id="A0A7J6VN26"/>
<keyword evidence="2" id="KW-1185">Reference proteome</keyword>
<gene>
    <name evidence="1" type="ORF">FRX31_023919</name>
</gene>
<accession>A0A7J6VN26</accession>
<dbReference type="Proteomes" id="UP000554482">
    <property type="component" value="Unassembled WGS sequence"/>
</dbReference>
<comment type="caution">
    <text evidence="1">The sequence shown here is derived from an EMBL/GenBank/DDBJ whole genome shotgun (WGS) entry which is preliminary data.</text>
</comment>
<dbReference type="OrthoDB" id="3900342at2759"/>
<evidence type="ECO:0000313" key="2">
    <source>
        <dbReference type="Proteomes" id="UP000554482"/>
    </source>
</evidence>
<dbReference type="EMBL" id="JABWDY010029205">
    <property type="protein sequence ID" value="KAF5186494.1"/>
    <property type="molecule type" value="Genomic_DNA"/>
</dbReference>